<evidence type="ECO:0000256" key="4">
    <source>
        <dbReference type="ARBA" id="ARBA00022692"/>
    </source>
</evidence>
<keyword evidence="3" id="KW-1003">Cell membrane</keyword>
<proteinExistence type="inferred from homology"/>
<feature type="transmembrane region" description="Helical" evidence="10">
    <location>
        <begin position="162"/>
        <end position="183"/>
    </location>
</feature>
<evidence type="ECO:0000256" key="10">
    <source>
        <dbReference type="SAM" id="Phobius"/>
    </source>
</evidence>
<feature type="transmembrane region" description="Helical" evidence="10">
    <location>
        <begin position="18"/>
        <end position="42"/>
    </location>
</feature>
<keyword evidence="5 8" id="KW-0653">Protein transport</keyword>
<dbReference type="PANTHER" id="PTHR30625:SF15">
    <property type="entry name" value="BIOPOLYMER TRANSPORT PROTEIN EXBB"/>
    <property type="match status" value="1"/>
</dbReference>
<dbReference type="InterPro" id="IPR002898">
    <property type="entry name" value="MotA_ExbB_proton_chnl"/>
</dbReference>
<evidence type="ECO:0000256" key="9">
    <source>
        <dbReference type="SAM" id="MobiDB-lite"/>
    </source>
</evidence>
<evidence type="ECO:0000256" key="7">
    <source>
        <dbReference type="ARBA" id="ARBA00023136"/>
    </source>
</evidence>
<keyword evidence="13" id="KW-1185">Reference proteome</keyword>
<protein>
    <submittedName>
        <fullName evidence="12">MotA/TolQ/ExbB proton channel family protein</fullName>
    </submittedName>
</protein>
<feature type="domain" description="MotA/TolQ/ExbB proton channel" evidence="11">
    <location>
        <begin position="73"/>
        <end position="194"/>
    </location>
</feature>
<keyword evidence="7 10" id="KW-0472">Membrane</keyword>
<organism evidence="12 13">
    <name type="scientific">Planktothricoides raciborskii FACHB-1370</name>
    <dbReference type="NCBI Taxonomy" id="2949576"/>
    <lineage>
        <taxon>Bacteria</taxon>
        <taxon>Bacillati</taxon>
        <taxon>Cyanobacteriota</taxon>
        <taxon>Cyanophyceae</taxon>
        <taxon>Oscillatoriophycideae</taxon>
        <taxon>Oscillatoriales</taxon>
        <taxon>Oscillatoriaceae</taxon>
        <taxon>Planktothricoides</taxon>
    </lineage>
</organism>
<evidence type="ECO:0000256" key="1">
    <source>
        <dbReference type="ARBA" id="ARBA00004651"/>
    </source>
</evidence>
<dbReference type="EMBL" id="JACJSK010000036">
    <property type="protein sequence ID" value="MBD2546326.1"/>
    <property type="molecule type" value="Genomic_DNA"/>
</dbReference>
<dbReference type="Proteomes" id="UP000641954">
    <property type="component" value="Unassembled WGS sequence"/>
</dbReference>
<evidence type="ECO:0000256" key="2">
    <source>
        <dbReference type="ARBA" id="ARBA00022448"/>
    </source>
</evidence>
<feature type="compositionally biased region" description="Low complexity" evidence="9">
    <location>
        <begin position="258"/>
        <end position="293"/>
    </location>
</feature>
<comment type="subcellular location">
    <subcellularLocation>
        <location evidence="1">Cell membrane</location>
        <topology evidence="1">Multi-pass membrane protein</topology>
    </subcellularLocation>
    <subcellularLocation>
        <location evidence="8">Membrane</location>
        <topology evidence="8">Multi-pass membrane protein</topology>
    </subcellularLocation>
</comment>
<evidence type="ECO:0000313" key="13">
    <source>
        <dbReference type="Proteomes" id="UP000641954"/>
    </source>
</evidence>
<evidence type="ECO:0000256" key="5">
    <source>
        <dbReference type="ARBA" id="ARBA00022927"/>
    </source>
</evidence>
<evidence type="ECO:0000256" key="6">
    <source>
        <dbReference type="ARBA" id="ARBA00022989"/>
    </source>
</evidence>
<comment type="similarity">
    <text evidence="8">Belongs to the exbB/tolQ family.</text>
</comment>
<dbReference type="PANTHER" id="PTHR30625">
    <property type="entry name" value="PROTEIN TOLQ"/>
    <property type="match status" value="1"/>
</dbReference>
<keyword evidence="2 8" id="KW-0813">Transport</keyword>
<evidence type="ECO:0000259" key="11">
    <source>
        <dbReference type="Pfam" id="PF01618"/>
    </source>
</evidence>
<evidence type="ECO:0000256" key="3">
    <source>
        <dbReference type="ARBA" id="ARBA00022475"/>
    </source>
</evidence>
<feature type="compositionally biased region" description="Polar residues" evidence="9">
    <location>
        <begin position="312"/>
        <end position="321"/>
    </location>
</feature>
<evidence type="ECO:0000313" key="12">
    <source>
        <dbReference type="EMBL" id="MBD2546326.1"/>
    </source>
</evidence>
<sequence length="377" mass="40519">MIQQTAILELFEKGGISMWPLLFLSILSLSTILERLVFWLGVMSKERELINRVLEAARYDWQVAQEIAKQGSKQPIGRFLYAPLRLQNAEPELFRLALESAADNELAAMRRGEKIMEAVIALSPMLGLLGTVLGLINSLGSIRLGDIGTNATRDVTSGIGEALISTAAGLIVAIMTLAFYRMFQGFLFSQMKMFRKSGNELELLYRQFWAEGRHSQGMPQMNPQSPQSPRSLSEPSDRNISAVESADGVARSISVSLSEGSLSGETGRLTDSPLSSSSGSLSEGSLSGETGRLTEPPASEIPTPLPVADSQVADSQRSSPETPLPGAATAIAPPLPNNERTSTPPESNTSTVANHTEAKAPERPPAADNKPEETSNV</sequence>
<dbReference type="Pfam" id="PF01618">
    <property type="entry name" value="MotA_ExbB"/>
    <property type="match status" value="1"/>
</dbReference>
<comment type="caution">
    <text evidence="12">The sequence shown here is derived from an EMBL/GenBank/DDBJ whole genome shotgun (WGS) entry which is preliminary data.</text>
</comment>
<feature type="compositionally biased region" description="Low complexity" evidence="9">
    <location>
        <begin position="215"/>
        <end position="231"/>
    </location>
</feature>
<keyword evidence="6 10" id="KW-1133">Transmembrane helix</keyword>
<dbReference type="InterPro" id="IPR050790">
    <property type="entry name" value="ExbB/TolQ_transport"/>
</dbReference>
<feature type="compositionally biased region" description="Polar residues" evidence="9">
    <location>
        <begin position="338"/>
        <end position="354"/>
    </location>
</feature>
<feature type="region of interest" description="Disordered" evidence="9">
    <location>
        <begin position="258"/>
        <end position="377"/>
    </location>
</feature>
<keyword evidence="4 10" id="KW-0812">Transmembrane</keyword>
<evidence type="ECO:0000256" key="8">
    <source>
        <dbReference type="RuleBase" id="RU004057"/>
    </source>
</evidence>
<feature type="region of interest" description="Disordered" evidence="9">
    <location>
        <begin position="215"/>
        <end position="246"/>
    </location>
</feature>
<name>A0ABR8EHJ3_9CYAN</name>
<gene>
    <name evidence="12" type="ORF">H6G72_21260</name>
</gene>
<accession>A0ABR8EHJ3</accession>
<feature type="transmembrane region" description="Helical" evidence="10">
    <location>
        <begin position="119"/>
        <end position="142"/>
    </location>
</feature>
<reference evidence="12 13" key="1">
    <citation type="journal article" date="2020" name="ISME J.">
        <title>Comparative genomics reveals insights into cyanobacterial evolution and habitat adaptation.</title>
        <authorList>
            <person name="Chen M.Y."/>
            <person name="Teng W.K."/>
            <person name="Zhao L."/>
            <person name="Hu C.X."/>
            <person name="Zhou Y.K."/>
            <person name="Han B.P."/>
            <person name="Song L.R."/>
            <person name="Shu W.S."/>
        </authorList>
    </citation>
    <scope>NUCLEOTIDE SEQUENCE [LARGE SCALE GENOMIC DNA]</scope>
    <source>
        <strain evidence="12 13">FACHB-1370</strain>
    </source>
</reference>